<feature type="region of interest" description="Disordered" evidence="1">
    <location>
        <begin position="236"/>
        <end position="274"/>
    </location>
</feature>
<dbReference type="EMBL" id="JANJYJ010000008">
    <property type="protein sequence ID" value="KAK3194904.1"/>
    <property type="molecule type" value="Genomic_DNA"/>
</dbReference>
<keyword evidence="2" id="KW-0812">Transmembrane</keyword>
<sequence>MHLWPWFLLLIIFIYIIVLYIALLVYSFFCAANNVPSISWQIPKTEMIVDFLVFHLHWEPSYIRQMMLPMLSTIYLREMATTQLNALLYEQYEFHSIHRVKIRYGYPSYVVKWKKAAYSVGSYTVPDEECDLHQEELMEANESFDLLDESNNPQIHVVDGRWFLLTDENMELVHSAFPKEVEGFLQDKESRELKRGKISSLRSEGSNKKLEPLKSMGVQLSITEFYRSAKVQNQGKLGEDLAKNVDSQGGGTSKEKRKASSANLSKSTRRRLLF</sequence>
<proteinExistence type="predicted"/>
<comment type="caution">
    <text evidence="3">The sequence shown here is derived from an EMBL/GenBank/DDBJ whole genome shotgun (WGS) entry which is preliminary data.</text>
</comment>
<accession>A0AAD9ZXR9</accession>
<keyword evidence="2" id="KW-0472">Membrane</keyword>
<keyword evidence="4" id="KW-1185">Reference proteome</keyword>
<evidence type="ECO:0000256" key="1">
    <source>
        <dbReference type="SAM" id="MobiDB-lite"/>
    </source>
</evidence>
<protein>
    <submittedName>
        <fullName evidence="3">Uncharacterized protein</fullName>
    </submittedName>
</protein>
<organism evidence="3 4">
    <name type="scientific">Dipteronia sinensis</name>
    <dbReference type="NCBI Taxonomy" id="43782"/>
    <lineage>
        <taxon>Eukaryota</taxon>
        <taxon>Viridiplantae</taxon>
        <taxon>Streptophyta</taxon>
        <taxon>Embryophyta</taxon>
        <taxon>Tracheophyta</taxon>
        <taxon>Spermatophyta</taxon>
        <taxon>Magnoliopsida</taxon>
        <taxon>eudicotyledons</taxon>
        <taxon>Gunneridae</taxon>
        <taxon>Pentapetalae</taxon>
        <taxon>rosids</taxon>
        <taxon>malvids</taxon>
        <taxon>Sapindales</taxon>
        <taxon>Sapindaceae</taxon>
        <taxon>Hippocastanoideae</taxon>
        <taxon>Acereae</taxon>
        <taxon>Dipteronia</taxon>
    </lineage>
</organism>
<gene>
    <name evidence="3" type="ORF">Dsin_026214</name>
</gene>
<reference evidence="3" key="1">
    <citation type="journal article" date="2023" name="Plant J.">
        <title>Genome sequences and population genomics provide insights into the demographic history, inbreeding, and mutation load of two 'living fossil' tree species of Dipteronia.</title>
        <authorList>
            <person name="Feng Y."/>
            <person name="Comes H.P."/>
            <person name="Chen J."/>
            <person name="Zhu S."/>
            <person name="Lu R."/>
            <person name="Zhang X."/>
            <person name="Li P."/>
            <person name="Qiu J."/>
            <person name="Olsen K.M."/>
            <person name="Qiu Y."/>
        </authorList>
    </citation>
    <scope>NUCLEOTIDE SEQUENCE</scope>
    <source>
        <strain evidence="3">NBL</strain>
    </source>
</reference>
<name>A0AAD9ZXR9_9ROSI</name>
<evidence type="ECO:0000256" key="2">
    <source>
        <dbReference type="SAM" id="Phobius"/>
    </source>
</evidence>
<dbReference type="AlphaFoldDB" id="A0AAD9ZXR9"/>
<dbReference type="Proteomes" id="UP001281410">
    <property type="component" value="Unassembled WGS sequence"/>
</dbReference>
<feature type="transmembrane region" description="Helical" evidence="2">
    <location>
        <begin position="7"/>
        <end position="29"/>
    </location>
</feature>
<evidence type="ECO:0000313" key="4">
    <source>
        <dbReference type="Proteomes" id="UP001281410"/>
    </source>
</evidence>
<evidence type="ECO:0000313" key="3">
    <source>
        <dbReference type="EMBL" id="KAK3194904.1"/>
    </source>
</evidence>
<keyword evidence="2" id="KW-1133">Transmembrane helix</keyword>